<name>A0ABY8N720_9FLAO</name>
<reference evidence="1 2" key="1">
    <citation type="submission" date="2023-06" db="EMBL/GenBank/DDBJ databases">
        <title>Complete Genome Sequence of Flavobacterium keumense K3R-10.</title>
        <authorList>
            <person name="Jeong H."/>
            <person name="Jhang S.Y."/>
            <person name="Kim J.N."/>
        </authorList>
    </citation>
    <scope>NUCLEOTIDE SEQUENCE [LARGE SCALE GENOMIC DNA]</scope>
    <source>
        <strain evidence="1 2">K3R-10</strain>
    </source>
</reference>
<dbReference type="Gene3D" id="2.180.10.10">
    <property type="entry name" value="RHS repeat-associated core"/>
    <property type="match status" value="1"/>
</dbReference>
<dbReference type="Proteomes" id="UP001232117">
    <property type="component" value="Chromosome"/>
</dbReference>
<protein>
    <recommendedName>
        <fullName evidence="3">RHS repeat-associated core domain-containing protein</fullName>
    </recommendedName>
</protein>
<accession>A0ABY8N720</accession>
<evidence type="ECO:0000313" key="1">
    <source>
        <dbReference type="EMBL" id="WGK95151.1"/>
    </source>
</evidence>
<sequence>MGAAKKNKTIEGQTVATSVKGLATGSWTRVATTTAETKGETAHTLYDVKYHPVRTHNKNYLGGYTYTDSKVDAFTGQVQYTIECHRRLITDTELVVKQNFTYSAQDRLMKHTHQINGGAEQLLAENTYDELGQLVSKKVGNTSATPLQKVDYTYNIRGWMKSINNPNALQQGSDPADLFGFKINYNTVEGSVAVANKLYNGNIAETFWSTATDGGFVRNYGYKYDNLNRLKDATYQKSNVVTNMYNENLTYDKNGNIMTLKRNGDNDAQAGTIGIDNLTYAYATTSNKLMRVTEAQPTATSGFKDGNTTGDDYVYDANGNMTVDKNKKITAITYNHLNLPTKIIFPTGNIVYIYNAAGQKVQKVVTTTTPASVVTTDYLGGYQYKNTVLQYFPTTEGYVKNAPVSGTNTYSYVFNYTDHLGNTRLSYTKNPSTNALTILEESNYYPFGLKHNPYNTITPAQEYKVKFQGQERQDELGLNWDSFKYRNYDFAIGRFMSVDPLAEEYAYNSTYAFQENKMGMGTELEGKELQLHNWLVIDAAVNPNGIGAHTQGISQGLVNSAVGLWNAITNPIETAKEVGNSVLWLAVGSQGSQAVDKALGTNSTGAGNNILNSVVNGTDKLVNGNGNQRGEVIGNIAGAVIGTKGIGAGLKAGAAAITTSDGFLIGGINIKAPIDIPVQRFGGQMSSSGTNFWGAKIGTNSFVNRTFGAIKTGWNPLTTYTEGVIPKGTPTKAGIIGPQSGGFYPGGSLQFITKSKEVIEQTTKTINR</sequence>
<dbReference type="RefSeq" id="WP_264534236.1">
    <property type="nucleotide sequence ID" value="NZ_CP092332.1"/>
</dbReference>
<dbReference type="InterPro" id="IPR022385">
    <property type="entry name" value="Rhs_assc_core"/>
</dbReference>
<organism evidence="1 2">
    <name type="scientific">Flavobacterium keumense</name>
    <dbReference type="NCBI Taxonomy" id="1306518"/>
    <lineage>
        <taxon>Bacteria</taxon>
        <taxon>Pseudomonadati</taxon>
        <taxon>Bacteroidota</taxon>
        <taxon>Flavobacteriia</taxon>
        <taxon>Flavobacteriales</taxon>
        <taxon>Flavobacteriaceae</taxon>
        <taxon>Flavobacterium</taxon>
    </lineage>
</organism>
<dbReference type="NCBIfam" id="TIGR03696">
    <property type="entry name" value="Rhs_assc_core"/>
    <property type="match status" value="1"/>
</dbReference>
<keyword evidence="2" id="KW-1185">Reference proteome</keyword>
<proteinExistence type="predicted"/>
<evidence type="ECO:0000313" key="2">
    <source>
        <dbReference type="Proteomes" id="UP001232117"/>
    </source>
</evidence>
<gene>
    <name evidence="1" type="ORF">MG292_02670</name>
</gene>
<dbReference type="EMBL" id="CP092332">
    <property type="protein sequence ID" value="WGK95151.1"/>
    <property type="molecule type" value="Genomic_DNA"/>
</dbReference>
<evidence type="ECO:0008006" key="3">
    <source>
        <dbReference type="Google" id="ProtNLM"/>
    </source>
</evidence>